<reference evidence="2" key="1">
    <citation type="submission" date="2016-11" db="EMBL/GenBank/DDBJ databases">
        <authorList>
            <person name="Varghese N."/>
            <person name="Submissions S."/>
        </authorList>
    </citation>
    <scope>NUCLEOTIDE SEQUENCE [LARGE SCALE GENOMIC DNA]</scope>
    <source>
        <strain evidence="2">DSM 24724</strain>
    </source>
</reference>
<dbReference type="STRING" id="946677.SAMN05444484_101138"/>
<accession>A0A1M6XHF9</accession>
<evidence type="ECO:0000313" key="1">
    <source>
        <dbReference type="EMBL" id="SHL05289.1"/>
    </source>
</evidence>
<sequence length="803" mass="93058">MSLNLVSQYKFTSDIIINVNASIDATFIEEFVKEYKLLQKEKAKKGSGFTVASRILKFNILNNNFSDDEDFDLMFLSYLVLIKEDFPNLNIQIDFVNFVETGVSNAYLFKLTQHRTHLLISCQREIFKILKKGTVFNSEKILQSSSYIPPIFICQETFTDLFEKKTALNDYSTEISNLIDENKSQLSLIEQQKETVHSFIQDQYSFKIGKIENWSSRQLSCLYLIKSLSELFILPFFINLTIGRKNDYQIGKTIIETQHDKQNTKLFREGVLATLQSNGVFQFSDVECYFFSLIIQNSELFKIPTSISAMYTQIESLLSVDEIKKSKSHLNNKTSEKYLKSKFIEVYIYNLIRIINYVKDISYGLKELAKNIIEHSAYERNSGYGMLTARSYSHEKISLLKNITPKWLKRYEDRHKFMDINLIDSGLKSVIESYSATLDHEINNLQSSDSEFKDDLIDAYKKDLNQIGNYMLNNLFNFDSIKLMHQINRTKARLGLLIFSQTILYEKNAFVSLASNSIDNDDTVGFFLFKDNQSIVNEPNHNFLAVGTSYNFIIPLKEMFERETSSGTDENDKSGSSSSVYRELHEFADGTRLKNLSINRIYDGFDKYSKIEILKSECNALALKDDILLIDASLLGEILNNSSDWVRFLASLQFAADYQKDIIIFNFNVDLYLEIINILRIFDNHISSGFWQVDRYVLFFLPIDNFNGDIFWFNSMLCSTEYSFFRKINEEIGVYHENLSKLTSDQVVYGPADHSIITSQMFSTSKKLLNFELLIRNKNGETLFEETLRSLVNVEINDTVNEN</sequence>
<dbReference type="AlphaFoldDB" id="A0A1M6XHF9"/>
<name>A0A1M6XHF9_9FLAO</name>
<dbReference type="Proteomes" id="UP000184028">
    <property type="component" value="Unassembled WGS sequence"/>
</dbReference>
<dbReference type="RefSeq" id="WP_068843460.1">
    <property type="nucleotide sequence ID" value="NZ_FRBT01000001.1"/>
</dbReference>
<dbReference type="EMBL" id="FRBT01000001">
    <property type="protein sequence ID" value="SHL05289.1"/>
    <property type="molecule type" value="Genomic_DNA"/>
</dbReference>
<keyword evidence="2" id="KW-1185">Reference proteome</keyword>
<organism evidence="1 2">
    <name type="scientific">Flavobacterium chilense</name>
    <dbReference type="NCBI Taxonomy" id="946677"/>
    <lineage>
        <taxon>Bacteria</taxon>
        <taxon>Pseudomonadati</taxon>
        <taxon>Bacteroidota</taxon>
        <taxon>Flavobacteriia</taxon>
        <taxon>Flavobacteriales</taxon>
        <taxon>Flavobacteriaceae</taxon>
        <taxon>Flavobacterium</taxon>
    </lineage>
</organism>
<gene>
    <name evidence="1" type="ORF">SAMN05444484_101138</name>
</gene>
<proteinExistence type="predicted"/>
<evidence type="ECO:0000313" key="2">
    <source>
        <dbReference type="Proteomes" id="UP000184028"/>
    </source>
</evidence>
<dbReference type="OrthoDB" id="1490457at2"/>
<protein>
    <submittedName>
        <fullName evidence="1">Uncharacterized protein</fullName>
    </submittedName>
</protein>